<reference evidence="2 3" key="1">
    <citation type="submission" date="2018-11" db="EMBL/GenBank/DDBJ databases">
        <authorList>
            <consortium name="Pathogen Informatics"/>
        </authorList>
    </citation>
    <scope>NUCLEOTIDE SEQUENCE [LARGE SCALE GENOMIC DNA]</scope>
</reference>
<keyword evidence="1" id="KW-0472">Membrane</keyword>
<proteinExistence type="predicted"/>
<accession>A0A3P7KZQ8</accession>
<feature type="transmembrane region" description="Helical" evidence="1">
    <location>
        <begin position="20"/>
        <end position="43"/>
    </location>
</feature>
<keyword evidence="1" id="KW-1133">Transmembrane helix</keyword>
<dbReference type="Proteomes" id="UP000281553">
    <property type="component" value="Unassembled WGS sequence"/>
</dbReference>
<evidence type="ECO:0000256" key="1">
    <source>
        <dbReference type="SAM" id="Phobius"/>
    </source>
</evidence>
<sequence>MNDVYWTCSEAALDKDGLFLFGGITNIIGLAMNLAVLTLLFLLKSKPKIFIFQLRALIASNFLCSLNRISKDYLPENRLHHPPPFGWVVCHLWTSNYILFVSYLFTILILNFTVGDRAIQIVYKYQYSFSTSLTSPTLLDYA</sequence>
<gene>
    <name evidence="2" type="ORF">DILT_LOCUS5815</name>
</gene>
<keyword evidence="3" id="KW-1185">Reference proteome</keyword>
<keyword evidence="1" id="KW-0812">Transmembrane</keyword>
<evidence type="ECO:0000313" key="2">
    <source>
        <dbReference type="EMBL" id="VDN09984.1"/>
    </source>
</evidence>
<name>A0A3P7KZQ8_DIBLA</name>
<dbReference type="EMBL" id="UYRU01048208">
    <property type="protein sequence ID" value="VDN09984.1"/>
    <property type="molecule type" value="Genomic_DNA"/>
</dbReference>
<evidence type="ECO:0000313" key="3">
    <source>
        <dbReference type="Proteomes" id="UP000281553"/>
    </source>
</evidence>
<organism evidence="2 3">
    <name type="scientific">Dibothriocephalus latus</name>
    <name type="common">Fish tapeworm</name>
    <name type="synonym">Diphyllobothrium latum</name>
    <dbReference type="NCBI Taxonomy" id="60516"/>
    <lineage>
        <taxon>Eukaryota</taxon>
        <taxon>Metazoa</taxon>
        <taxon>Spiralia</taxon>
        <taxon>Lophotrochozoa</taxon>
        <taxon>Platyhelminthes</taxon>
        <taxon>Cestoda</taxon>
        <taxon>Eucestoda</taxon>
        <taxon>Diphyllobothriidea</taxon>
        <taxon>Diphyllobothriidae</taxon>
        <taxon>Dibothriocephalus</taxon>
    </lineage>
</organism>
<dbReference type="Gene3D" id="1.20.1070.10">
    <property type="entry name" value="Rhodopsin 7-helix transmembrane proteins"/>
    <property type="match status" value="1"/>
</dbReference>
<protein>
    <submittedName>
        <fullName evidence="2">Uncharacterized protein</fullName>
    </submittedName>
</protein>
<dbReference type="AlphaFoldDB" id="A0A3P7KZQ8"/>
<feature type="transmembrane region" description="Helical" evidence="1">
    <location>
        <begin position="97"/>
        <end position="114"/>
    </location>
</feature>